<protein>
    <submittedName>
        <fullName evidence="1">Uncharacterized protein</fullName>
    </submittedName>
</protein>
<evidence type="ECO:0000313" key="1">
    <source>
        <dbReference type="EMBL" id="CAG6611315.1"/>
    </source>
</evidence>
<sequence length="115" mass="12816">MRGSQTVCTPHRAPLRPQFPQETLSGERVKGFPDNPDLYNTKIYYECFHGIVQGYTMNIEYVPGIAQGYTMNVSLGHHKDILPGLDIQSTGRVMTCFGTSFGPKMDVIGRFSIVS</sequence>
<dbReference type="EMBL" id="HBUF01021282">
    <property type="protein sequence ID" value="CAG6611315.1"/>
    <property type="molecule type" value="Transcribed_RNA"/>
</dbReference>
<proteinExistence type="predicted"/>
<organism evidence="1">
    <name type="scientific">Cacopsylla melanoneura</name>
    <dbReference type="NCBI Taxonomy" id="428564"/>
    <lineage>
        <taxon>Eukaryota</taxon>
        <taxon>Metazoa</taxon>
        <taxon>Ecdysozoa</taxon>
        <taxon>Arthropoda</taxon>
        <taxon>Hexapoda</taxon>
        <taxon>Insecta</taxon>
        <taxon>Pterygota</taxon>
        <taxon>Neoptera</taxon>
        <taxon>Paraneoptera</taxon>
        <taxon>Hemiptera</taxon>
        <taxon>Sternorrhyncha</taxon>
        <taxon>Psylloidea</taxon>
        <taxon>Psyllidae</taxon>
        <taxon>Psyllinae</taxon>
        <taxon>Cacopsylla</taxon>
    </lineage>
</organism>
<accession>A0A8D8LII9</accession>
<name>A0A8D8LII9_9HEMI</name>
<dbReference type="AlphaFoldDB" id="A0A8D8LII9"/>
<reference evidence="1" key="1">
    <citation type="submission" date="2021-05" db="EMBL/GenBank/DDBJ databases">
        <authorList>
            <person name="Alioto T."/>
            <person name="Alioto T."/>
            <person name="Gomez Garrido J."/>
        </authorList>
    </citation>
    <scope>NUCLEOTIDE SEQUENCE</scope>
</reference>